<dbReference type="EnsemblProtists" id="EOD08639">
    <property type="protein sequence ID" value="EOD08639"/>
    <property type="gene ID" value="EMIHUDRAFT_217381"/>
</dbReference>
<dbReference type="GO" id="GO:0005829">
    <property type="term" value="C:cytosol"/>
    <property type="evidence" value="ECO:0007669"/>
    <property type="project" value="TreeGrafter"/>
</dbReference>
<dbReference type="Proteomes" id="UP000013827">
    <property type="component" value="Unassembled WGS sequence"/>
</dbReference>
<dbReference type="GO" id="GO:0048471">
    <property type="term" value="C:perinuclear region of cytoplasm"/>
    <property type="evidence" value="ECO:0007669"/>
    <property type="project" value="TreeGrafter"/>
</dbReference>
<evidence type="ECO:0000256" key="3">
    <source>
        <dbReference type="ARBA" id="ARBA00022737"/>
    </source>
</evidence>
<dbReference type="GO" id="GO:0005634">
    <property type="term" value="C:nucleus"/>
    <property type="evidence" value="ECO:0007669"/>
    <property type="project" value="TreeGrafter"/>
</dbReference>
<reference evidence="5" key="1">
    <citation type="journal article" date="2013" name="Nature">
        <title>Pan genome of the phytoplankton Emiliania underpins its global distribution.</title>
        <authorList>
            <person name="Read B.A."/>
            <person name="Kegel J."/>
            <person name="Klute M.J."/>
            <person name="Kuo A."/>
            <person name="Lefebvre S.C."/>
            <person name="Maumus F."/>
            <person name="Mayer C."/>
            <person name="Miller J."/>
            <person name="Monier A."/>
            <person name="Salamov A."/>
            <person name="Young J."/>
            <person name="Aguilar M."/>
            <person name="Claverie J.M."/>
            <person name="Frickenhaus S."/>
            <person name="Gonzalez K."/>
            <person name="Herman E.K."/>
            <person name="Lin Y.C."/>
            <person name="Napier J."/>
            <person name="Ogata H."/>
            <person name="Sarno A.F."/>
            <person name="Shmutz J."/>
            <person name="Schroeder D."/>
            <person name="de Vargas C."/>
            <person name="Verret F."/>
            <person name="von Dassow P."/>
            <person name="Valentin K."/>
            <person name="Van de Peer Y."/>
            <person name="Wheeler G."/>
            <person name="Dacks J.B."/>
            <person name="Delwiche C.F."/>
            <person name="Dyhrman S.T."/>
            <person name="Glockner G."/>
            <person name="John U."/>
            <person name="Richards T."/>
            <person name="Worden A.Z."/>
            <person name="Zhang X."/>
            <person name="Grigoriev I.V."/>
            <person name="Allen A.E."/>
            <person name="Bidle K."/>
            <person name="Borodovsky M."/>
            <person name="Bowler C."/>
            <person name="Brownlee C."/>
            <person name="Cock J.M."/>
            <person name="Elias M."/>
            <person name="Gladyshev V.N."/>
            <person name="Groth M."/>
            <person name="Guda C."/>
            <person name="Hadaegh A."/>
            <person name="Iglesias-Rodriguez M.D."/>
            <person name="Jenkins J."/>
            <person name="Jones B.M."/>
            <person name="Lawson T."/>
            <person name="Leese F."/>
            <person name="Lindquist E."/>
            <person name="Lobanov A."/>
            <person name="Lomsadze A."/>
            <person name="Malik S.B."/>
            <person name="Marsh M.E."/>
            <person name="Mackinder L."/>
            <person name="Mock T."/>
            <person name="Mueller-Roeber B."/>
            <person name="Pagarete A."/>
            <person name="Parker M."/>
            <person name="Probert I."/>
            <person name="Quesneville H."/>
            <person name="Raines C."/>
            <person name="Rensing S.A."/>
            <person name="Riano-Pachon D.M."/>
            <person name="Richier S."/>
            <person name="Rokitta S."/>
            <person name="Shiraiwa Y."/>
            <person name="Soanes D.M."/>
            <person name="van der Giezen M."/>
            <person name="Wahlund T.M."/>
            <person name="Williams B."/>
            <person name="Wilson W."/>
            <person name="Wolfe G."/>
            <person name="Wurch L.L."/>
        </authorList>
    </citation>
    <scope>NUCLEOTIDE SEQUENCE</scope>
</reference>
<dbReference type="PaxDb" id="2903-EOD08639"/>
<evidence type="ECO:0000313" key="5">
    <source>
        <dbReference type="Proteomes" id="UP000013827"/>
    </source>
</evidence>
<name>A0A0D3IBK4_EMIH1</name>
<dbReference type="HOGENOM" id="CLU_886896_0_0_1"/>
<keyword evidence="3" id="KW-0677">Repeat</keyword>
<proteinExistence type="predicted"/>
<sequence>MAPSRTWEDLFPQDVQILIAGALSVSCDPLCRPPVAAAAVAGVSHALRELLRPALEEMRAAWTKSGEMATSLGMTREQVESATVLCPASGFAAGHAVTLGELMPLLRGLLRLDLAHKSLGLRPLRPLLSALDHAAAPRLQFLVLDGNLLGDEFCGALAAVLLETDSPTLASLKELHLAHNRITSRGIAALSDTLSFGALPQCEALSLASNRVGDAGVAALVRSSMGGGGGLRKLRRLFLHSNLPITRLGLRALSAALWDRATLPALRLLHLPALSSHAQAQHPAIPWYPDDETIAASSARGVDVVWCFDLSDRA</sequence>
<keyword evidence="5" id="KW-1185">Reference proteome</keyword>
<dbReference type="GO" id="GO:0006913">
    <property type="term" value="P:nucleocytoplasmic transport"/>
    <property type="evidence" value="ECO:0007669"/>
    <property type="project" value="TreeGrafter"/>
</dbReference>
<dbReference type="Gene3D" id="3.80.10.10">
    <property type="entry name" value="Ribonuclease Inhibitor"/>
    <property type="match status" value="1"/>
</dbReference>
<evidence type="ECO:0000256" key="1">
    <source>
        <dbReference type="ARBA" id="ARBA00022468"/>
    </source>
</evidence>
<dbReference type="RefSeq" id="XP_005761068.1">
    <property type="nucleotide sequence ID" value="XM_005761011.1"/>
</dbReference>
<dbReference type="SMART" id="SM00368">
    <property type="entry name" value="LRR_RI"/>
    <property type="match status" value="5"/>
</dbReference>
<dbReference type="GO" id="GO:0031267">
    <property type="term" value="F:small GTPase binding"/>
    <property type="evidence" value="ECO:0007669"/>
    <property type="project" value="TreeGrafter"/>
</dbReference>
<dbReference type="PROSITE" id="PS51257">
    <property type="entry name" value="PROKAR_LIPOPROTEIN"/>
    <property type="match status" value="1"/>
</dbReference>
<accession>A0A0D3IBK4</accession>
<dbReference type="GO" id="GO:0005096">
    <property type="term" value="F:GTPase activator activity"/>
    <property type="evidence" value="ECO:0007669"/>
    <property type="project" value="UniProtKB-KW"/>
</dbReference>
<keyword evidence="2" id="KW-0433">Leucine-rich repeat</keyword>
<evidence type="ECO:0000313" key="4">
    <source>
        <dbReference type="EnsemblProtists" id="EOD08639"/>
    </source>
</evidence>
<dbReference type="Pfam" id="PF13516">
    <property type="entry name" value="LRR_6"/>
    <property type="match status" value="2"/>
</dbReference>
<dbReference type="KEGG" id="ehx:EMIHUDRAFT_217381"/>
<dbReference type="PANTHER" id="PTHR24113">
    <property type="entry name" value="RAN GTPASE-ACTIVATING PROTEIN 1"/>
    <property type="match status" value="1"/>
</dbReference>
<reference evidence="4" key="2">
    <citation type="submission" date="2024-10" db="UniProtKB">
        <authorList>
            <consortium name="EnsemblProtists"/>
        </authorList>
    </citation>
    <scope>IDENTIFICATION</scope>
</reference>
<dbReference type="SUPFAM" id="SSF52047">
    <property type="entry name" value="RNI-like"/>
    <property type="match status" value="1"/>
</dbReference>
<organism evidence="4 5">
    <name type="scientific">Emiliania huxleyi (strain CCMP1516)</name>
    <dbReference type="NCBI Taxonomy" id="280463"/>
    <lineage>
        <taxon>Eukaryota</taxon>
        <taxon>Haptista</taxon>
        <taxon>Haptophyta</taxon>
        <taxon>Prymnesiophyceae</taxon>
        <taxon>Isochrysidales</taxon>
        <taxon>Noelaerhabdaceae</taxon>
        <taxon>Emiliania</taxon>
    </lineage>
</organism>
<dbReference type="GeneID" id="17254794"/>
<dbReference type="InterPro" id="IPR032675">
    <property type="entry name" value="LRR_dom_sf"/>
</dbReference>
<protein>
    <submittedName>
        <fullName evidence="4">Uncharacterized protein</fullName>
    </submittedName>
</protein>
<dbReference type="AlphaFoldDB" id="A0A0D3IBK4"/>
<dbReference type="PANTHER" id="PTHR24113:SF12">
    <property type="entry name" value="RAN GTPASE-ACTIVATING PROTEIN 1"/>
    <property type="match status" value="1"/>
</dbReference>
<dbReference type="InterPro" id="IPR027038">
    <property type="entry name" value="RanGap"/>
</dbReference>
<keyword evidence="1" id="KW-0343">GTPase activation</keyword>
<dbReference type="InterPro" id="IPR001611">
    <property type="entry name" value="Leu-rich_rpt"/>
</dbReference>
<evidence type="ECO:0000256" key="2">
    <source>
        <dbReference type="ARBA" id="ARBA00022614"/>
    </source>
</evidence>